<dbReference type="Pfam" id="PF13279">
    <property type="entry name" value="4HBT_2"/>
    <property type="match status" value="1"/>
</dbReference>
<evidence type="ECO:0000256" key="1">
    <source>
        <dbReference type="ARBA" id="ARBA00005953"/>
    </source>
</evidence>
<dbReference type="SUPFAM" id="SSF54637">
    <property type="entry name" value="Thioesterase/thiol ester dehydrase-isomerase"/>
    <property type="match status" value="1"/>
</dbReference>
<dbReference type="EMBL" id="AWWI01000120">
    <property type="protein sequence ID" value="PIL18856.1"/>
    <property type="molecule type" value="Genomic_DNA"/>
</dbReference>
<dbReference type="InterPro" id="IPR050563">
    <property type="entry name" value="4-hydroxybenzoyl-CoA_TE"/>
</dbReference>
<dbReference type="RefSeq" id="WP_099912051.1">
    <property type="nucleotide sequence ID" value="NZ_AWWI01000120.1"/>
</dbReference>
<dbReference type="PANTHER" id="PTHR31793:SF27">
    <property type="entry name" value="NOVEL THIOESTERASE SUPERFAMILY DOMAIN AND SAPOSIN A-TYPE DOMAIN CONTAINING PROTEIN (0610012H03RIK)"/>
    <property type="match status" value="1"/>
</dbReference>
<dbReference type="InterPro" id="IPR029069">
    <property type="entry name" value="HotDog_dom_sf"/>
</dbReference>
<dbReference type="GO" id="GO:0047617">
    <property type="term" value="F:fatty acyl-CoA hydrolase activity"/>
    <property type="evidence" value="ECO:0007669"/>
    <property type="project" value="TreeGrafter"/>
</dbReference>
<evidence type="ECO:0000256" key="2">
    <source>
        <dbReference type="ARBA" id="ARBA00022801"/>
    </source>
</evidence>
<reference evidence="3 4" key="1">
    <citation type="submission" date="2013-09" db="EMBL/GenBank/DDBJ databases">
        <title>Genome sequencing of Phaeobacter antarcticus sp. nov. SM1211.</title>
        <authorList>
            <person name="Zhang X.-Y."/>
            <person name="Liu C."/>
            <person name="Chen X.-L."/>
            <person name="Xie B.-B."/>
            <person name="Qin Q.-L."/>
            <person name="Rong J.-C."/>
            <person name="Zhang Y.-Z."/>
        </authorList>
    </citation>
    <scope>NUCLEOTIDE SEQUENCE [LARGE SCALE GENOMIC DNA]</scope>
    <source>
        <strain evidence="3 4">SM1211</strain>
    </source>
</reference>
<gene>
    <name evidence="3" type="ORF">P775_17590</name>
</gene>
<dbReference type="CDD" id="cd00586">
    <property type="entry name" value="4HBT"/>
    <property type="match status" value="1"/>
</dbReference>
<dbReference type="AlphaFoldDB" id="A0A2G8RBA8"/>
<sequence>MARALPPERAHFTAFRTLPTRWADNDAYGHMNNATYFSLFDTAISLWQMEQGILVDGPEAARFLVVENGCTYFTEVGFPDILQAGLRLTHLGTTSFRIDVALFRNGADTAAALGFFAQVHVDTSGRPTALPEAVRAVLSGLMI</sequence>
<organism evidence="3 4">
    <name type="scientific">Puniceibacterium antarcticum</name>
    <dbReference type="NCBI Taxonomy" id="1206336"/>
    <lineage>
        <taxon>Bacteria</taxon>
        <taxon>Pseudomonadati</taxon>
        <taxon>Pseudomonadota</taxon>
        <taxon>Alphaproteobacteria</taxon>
        <taxon>Rhodobacterales</taxon>
        <taxon>Paracoccaceae</taxon>
        <taxon>Puniceibacterium</taxon>
    </lineage>
</organism>
<proteinExistence type="inferred from homology"/>
<comment type="similarity">
    <text evidence="1">Belongs to the 4-hydroxybenzoyl-CoA thioesterase family.</text>
</comment>
<dbReference type="OrthoDB" id="9799036at2"/>
<dbReference type="Gene3D" id="3.10.129.10">
    <property type="entry name" value="Hotdog Thioesterase"/>
    <property type="match status" value="1"/>
</dbReference>
<name>A0A2G8RBA8_9RHOB</name>
<evidence type="ECO:0000313" key="4">
    <source>
        <dbReference type="Proteomes" id="UP000231259"/>
    </source>
</evidence>
<keyword evidence="4" id="KW-1185">Reference proteome</keyword>
<dbReference type="PANTHER" id="PTHR31793">
    <property type="entry name" value="4-HYDROXYBENZOYL-COA THIOESTERASE FAMILY MEMBER"/>
    <property type="match status" value="1"/>
</dbReference>
<accession>A0A2G8RBA8</accession>
<comment type="caution">
    <text evidence="3">The sequence shown here is derived from an EMBL/GenBank/DDBJ whole genome shotgun (WGS) entry which is preliminary data.</text>
</comment>
<dbReference type="Proteomes" id="UP000231259">
    <property type="component" value="Unassembled WGS sequence"/>
</dbReference>
<keyword evidence="2" id="KW-0378">Hydrolase</keyword>
<protein>
    <submittedName>
        <fullName evidence="3">Uncharacterized protein</fullName>
    </submittedName>
</protein>
<evidence type="ECO:0000313" key="3">
    <source>
        <dbReference type="EMBL" id="PIL18856.1"/>
    </source>
</evidence>